<organism evidence="7 8">
    <name type="scientific">Candidatus Roizmanbacteria bacterium RIFCSPLOWO2_01_FULL_44_13</name>
    <dbReference type="NCBI Taxonomy" id="1802069"/>
    <lineage>
        <taxon>Bacteria</taxon>
        <taxon>Candidatus Roizmaniibacteriota</taxon>
    </lineage>
</organism>
<dbReference type="PRINTS" id="PR00813">
    <property type="entry name" value="BCTERIALGSPG"/>
</dbReference>
<dbReference type="STRING" id="1802069.A2970_02485"/>
<dbReference type="Pfam" id="PF08334">
    <property type="entry name" value="T2SSG"/>
    <property type="match status" value="1"/>
</dbReference>
<evidence type="ECO:0000313" key="7">
    <source>
        <dbReference type="EMBL" id="OGK53381.1"/>
    </source>
</evidence>
<proteinExistence type="predicted"/>
<dbReference type="EMBL" id="MGAT01000002">
    <property type="protein sequence ID" value="OGK53381.1"/>
    <property type="molecule type" value="Genomic_DNA"/>
</dbReference>
<dbReference type="GO" id="GO:0015628">
    <property type="term" value="P:protein secretion by the type II secretion system"/>
    <property type="evidence" value="ECO:0007669"/>
    <property type="project" value="InterPro"/>
</dbReference>
<dbReference type="GO" id="GO:0015627">
    <property type="term" value="C:type II protein secretion system complex"/>
    <property type="evidence" value="ECO:0007669"/>
    <property type="project" value="InterPro"/>
</dbReference>
<evidence type="ECO:0000256" key="2">
    <source>
        <dbReference type="ARBA" id="ARBA00022481"/>
    </source>
</evidence>
<evidence type="ECO:0000256" key="4">
    <source>
        <dbReference type="ARBA" id="ARBA00022989"/>
    </source>
</evidence>
<dbReference type="Gene3D" id="3.30.700.10">
    <property type="entry name" value="Glycoprotein, Type 4 Pilin"/>
    <property type="match status" value="1"/>
</dbReference>
<keyword evidence="2" id="KW-0488">Methylation</keyword>
<dbReference type="AlphaFoldDB" id="A0A1F7JCP3"/>
<dbReference type="SUPFAM" id="SSF54523">
    <property type="entry name" value="Pili subunits"/>
    <property type="match status" value="1"/>
</dbReference>
<dbReference type="PANTHER" id="PTHR30093">
    <property type="entry name" value="GENERAL SECRETION PATHWAY PROTEIN G"/>
    <property type="match status" value="1"/>
</dbReference>
<evidence type="ECO:0000313" key="8">
    <source>
        <dbReference type="Proteomes" id="UP000178857"/>
    </source>
</evidence>
<dbReference type="PROSITE" id="PS00409">
    <property type="entry name" value="PROKAR_NTER_METHYL"/>
    <property type="match status" value="1"/>
</dbReference>
<sequence length="151" mass="16317">MTKIKQLQKKLRNGAGFTLIEILVVATIIALLASAASVAYSQFGKQARDARRKADLESVRAAVEMYRSNEDTYPVSITFGGDLCDPLGCSTATYIESIPNDPKNPTYKYYYSGTASDYTIGAYLETASTCAVTISCTGANCNYCLGPYGEK</sequence>
<evidence type="ECO:0000259" key="6">
    <source>
        <dbReference type="Pfam" id="PF08334"/>
    </source>
</evidence>
<dbReference type="NCBIfam" id="TIGR02532">
    <property type="entry name" value="IV_pilin_GFxxxE"/>
    <property type="match status" value="1"/>
</dbReference>
<dbReference type="InterPro" id="IPR000983">
    <property type="entry name" value="Bac_GSPG_pilin"/>
</dbReference>
<keyword evidence="5" id="KW-0472">Membrane</keyword>
<protein>
    <recommendedName>
        <fullName evidence="6">Type II secretion system protein GspG C-terminal domain-containing protein</fullName>
    </recommendedName>
</protein>
<keyword evidence="3" id="KW-0812">Transmembrane</keyword>
<dbReference type="Proteomes" id="UP000178857">
    <property type="component" value="Unassembled WGS sequence"/>
</dbReference>
<accession>A0A1F7JCP3</accession>
<reference evidence="7 8" key="1">
    <citation type="journal article" date="2016" name="Nat. Commun.">
        <title>Thousands of microbial genomes shed light on interconnected biogeochemical processes in an aquifer system.</title>
        <authorList>
            <person name="Anantharaman K."/>
            <person name="Brown C.T."/>
            <person name="Hug L.A."/>
            <person name="Sharon I."/>
            <person name="Castelle C.J."/>
            <person name="Probst A.J."/>
            <person name="Thomas B.C."/>
            <person name="Singh A."/>
            <person name="Wilkins M.J."/>
            <person name="Karaoz U."/>
            <person name="Brodie E.L."/>
            <person name="Williams K.H."/>
            <person name="Hubbard S.S."/>
            <person name="Banfield J.F."/>
        </authorList>
    </citation>
    <scope>NUCLEOTIDE SEQUENCE [LARGE SCALE GENOMIC DNA]</scope>
</reference>
<dbReference type="InterPro" id="IPR045584">
    <property type="entry name" value="Pilin-like"/>
</dbReference>
<dbReference type="InterPro" id="IPR013545">
    <property type="entry name" value="T2SS_protein-GspG_C"/>
</dbReference>
<gene>
    <name evidence="7" type="ORF">A2970_02485</name>
</gene>
<feature type="domain" description="Type II secretion system protein GspG C-terminal" evidence="6">
    <location>
        <begin position="45"/>
        <end position="121"/>
    </location>
</feature>
<evidence type="ECO:0000256" key="1">
    <source>
        <dbReference type="ARBA" id="ARBA00004167"/>
    </source>
</evidence>
<comment type="caution">
    <text evidence="7">The sequence shown here is derived from an EMBL/GenBank/DDBJ whole genome shotgun (WGS) entry which is preliminary data.</text>
</comment>
<evidence type="ECO:0000256" key="3">
    <source>
        <dbReference type="ARBA" id="ARBA00022692"/>
    </source>
</evidence>
<name>A0A1F7JCP3_9BACT</name>
<dbReference type="Pfam" id="PF07963">
    <property type="entry name" value="N_methyl"/>
    <property type="match status" value="1"/>
</dbReference>
<dbReference type="PANTHER" id="PTHR30093:SF44">
    <property type="entry name" value="TYPE II SECRETION SYSTEM CORE PROTEIN G"/>
    <property type="match status" value="1"/>
</dbReference>
<keyword evidence="4" id="KW-1133">Transmembrane helix</keyword>
<evidence type="ECO:0000256" key="5">
    <source>
        <dbReference type="ARBA" id="ARBA00023136"/>
    </source>
</evidence>
<comment type="subcellular location">
    <subcellularLocation>
        <location evidence="1">Membrane</location>
        <topology evidence="1">Single-pass membrane protein</topology>
    </subcellularLocation>
</comment>
<dbReference type="InterPro" id="IPR012902">
    <property type="entry name" value="N_methyl_site"/>
</dbReference>
<dbReference type="GO" id="GO:0016020">
    <property type="term" value="C:membrane"/>
    <property type="evidence" value="ECO:0007669"/>
    <property type="project" value="UniProtKB-SubCell"/>
</dbReference>